<evidence type="ECO:0000259" key="3">
    <source>
        <dbReference type="Pfam" id="PF12708"/>
    </source>
</evidence>
<dbReference type="InterPro" id="IPR012334">
    <property type="entry name" value="Pectin_lyas_fold"/>
</dbReference>
<dbReference type="InterPro" id="IPR011050">
    <property type="entry name" value="Pectin_lyase_fold/virulence"/>
</dbReference>
<name>A0A6J7X3Y7_9CAUD</name>
<organism evidence="5">
    <name type="scientific">uncultured Caudovirales phage</name>
    <dbReference type="NCBI Taxonomy" id="2100421"/>
    <lineage>
        <taxon>Viruses</taxon>
        <taxon>Duplodnaviria</taxon>
        <taxon>Heunggongvirae</taxon>
        <taxon>Uroviricota</taxon>
        <taxon>Caudoviricetes</taxon>
        <taxon>Peduoviridae</taxon>
        <taxon>Maltschvirus</taxon>
        <taxon>Maltschvirus maltsch</taxon>
    </lineage>
</organism>
<evidence type="ECO:0000256" key="1">
    <source>
        <dbReference type="ARBA" id="ARBA00004328"/>
    </source>
</evidence>
<feature type="domain" description="Rhamnogalacturonase A/B/Epimerase-like pectate lyase" evidence="3">
    <location>
        <begin position="211"/>
        <end position="386"/>
    </location>
</feature>
<dbReference type="EMBL" id="LR798347">
    <property type="protein sequence ID" value="CAB5225519.1"/>
    <property type="molecule type" value="Genomic_DNA"/>
</dbReference>
<evidence type="ECO:0000256" key="2">
    <source>
        <dbReference type="ARBA" id="ARBA00022844"/>
    </source>
</evidence>
<protein>
    <submittedName>
        <fullName evidence="5">Pectate lyase superfamily protein</fullName>
    </submittedName>
</protein>
<sequence length="744" mass="78078">MAVFLSPLGGVGAQFFDNNGDPLTGGKLYTYAAGTTSPQVTYTSAAGISAHSNPIILDAGGRVPGGEIWLADGVQYKFVLKNSSDTTLATYDNLVGINSNFVNYTSEQEIQTAAAGQTVFTLTTMQYQPGTNSLSVFVDGVNQYGPGAPYAYFETNGTTVTFASGLHLGALVKFTTTAVNASSYGDAFQISYTPPFTGSVATNVGDKLRQYVSVKDFGAVGDGVINDTAAIQNALNSGAKQVLLNAGNYNTTAPIVIPSGVSFVGEGQRLSLIKKNHAGDGVTLTNALAYNGLDIGGFSVYAVAPHLLTGTGIKLTQIVRTNFNDINVSDCSYGFSMLTGYANSINNLTIDRCSVGLFIQTSNHNNFNVVTIISNTGFTGLEMTGTSYSNHFDTLDVEYALYPLWLKSGTTSVTFTNYYAEFNTKGARLDSGVKAIRFDTVFNASVELFDTATFAATSVEVNNLVDDYPVGIGGVSVRGNIGTPGISTTQNDVLFQQGALSSAYDFSDFSKFGLNAGSYFEWSGEPRKNYVNSQDLSSGAQWVGSGTVTAVGSPTIGGVTTYRFAAGAFRTHSITTDSAMAGRTFTVCVLVNGPAGGKFDLRQSDNVTATQTKTYVIGAGGLRYVFFTASWGAGSTGSNIAFTIFNTGSTTLDFALPCIWESPGPIPLTTRTRNESGYTGYSIVSFQNFGATVKVFGGAAPTTGSWKVGDVVMHTTPAAAGFMGWVCTTAGTPGTWKTFGAIAP</sequence>
<dbReference type="InterPro" id="IPR024535">
    <property type="entry name" value="RHGA/B-epi-like_pectate_lyase"/>
</dbReference>
<dbReference type="Pfam" id="PF12708">
    <property type="entry name" value="Pect-lyase_RHGA_epim"/>
    <property type="match status" value="1"/>
</dbReference>
<dbReference type="GO" id="GO:0051701">
    <property type="term" value="P:biological process involved in interaction with host"/>
    <property type="evidence" value="ECO:0007669"/>
    <property type="project" value="UniProtKB-ARBA"/>
</dbReference>
<dbReference type="GO" id="GO:0044423">
    <property type="term" value="C:virion component"/>
    <property type="evidence" value="ECO:0007669"/>
    <property type="project" value="UniProtKB-KW"/>
</dbReference>
<keyword evidence="5" id="KW-0456">Lyase</keyword>
<reference evidence="5" key="1">
    <citation type="submission" date="2020-05" db="EMBL/GenBank/DDBJ databases">
        <authorList>
            <person name="Chiriac C."/>
            <person name="Salcher M."/>
            <person name="Ghai R."/>
            <person name="Kavagutti S V."/>
        </authorList>
    </citation>
    <scope>NUCLEOTIDE SEQUENCE</scope>
</reference>
<proteinExistence type="predicted"/>
<dbReference type="Gene3D" id="2.160.20.10">
    <property type="entry name" value="Single-stranded right-handed beta-helix, Pectin lyase-like"/>
    <property type="match status" value="1"/>
</dbReference>
<comment type="subcellular location">
    <subcellularLocation>
        <location evidence="1">Virion</location>
    </subcellularLocation>
</comment>
<dbReference type="GO" id="GO:0016829">
    <property type="term" value="F:lyase activity"/>
    <property type="evidence" value="ECO:0007669"/>
    <property type="project" value="UniProtKB-KW"/>
</dbReference>
<dbReference type="SUPFAM" id="SSF51126">
    <property type="entry name" value="Pectin lyase-like"/>
    <property type="match status" value="1"/>
</dbReference>
<evidence type="ECO:0000313" key="4">
    <source>
        <dbReference type="EMBL" id="CAB4157060.1"/>
    </source>
</evidence>
<keyword evidence="2" id="KW-0946">Virion</keyword>
<dbReference type="GO" id="GO:0019058">
    <property type="term" value="P:viral life cycle"/>
    <property type="evidence" value="ECO:0007669"/>
    <property type="project" value="UniProtKB-ARBA"/>
</dbReference>
<evidence type="ECO:0000313" key="5">
    <source>
        <dbReference type="EMBL" id="CAB5225519.1"/>
    </source>
</evidence>
<dbReference type="EMBL" id="LR796649">
    <property type="protein sequence ID" value="CAB4157060.1"/>
    <property type="molecule type" value="Genomic_DNA"/>
</dbReference>
<accession>A0A6J7X3Y7</accession>
<gene>
    <name evidence="4" type="ORF">UFOVP680_19</name>
    <name evidence="5" type="ORF">UFOVP748_30</name>
</gene>